<comment type="caution">
    <text evidence="1">The sequence shown here is derived from an EMBL/GenBank/DDBJ whole genome shotgun (WGS) entry which is preliminary data.</text>
</comment>
<organism evidence="1 2">
    <name type="scientific">Plectonema radiosum NIES-515</name>
    <dbReference type="NCBI Taxonomy" id="2986073"/>
    <lineage>
        <taxon>Bacteria</taxon>
        <taxon>Bacillati</taxon>
        <taxon>Cyanobacteriota</taxon>
        <taxon>Cyanophyceae</taxon>
        <taxon>Oscillatoriophycideae</taxon>
        <taxon>Oscillatoriales</taxon>
        <taxon>Microcoleaceae</taxon>
        <taxon>Plectonema</taxon>
    </lineage>
</organism>
<dbReference type="RefSeq" id="WP_263745494.1">
    <property type="nucleotide sequence ID" value="NZ_JAOWRF010000156.1"/>
</dbReference>
<dbReference type="Proteomes" id="UP001526143">
    <property type="component" value="Unassembled WGS sequence"/>
</dbReference>
<protein>
    <submittedName>
        <fullName evidence="1">Uncharacterized protein</fullName>
    </submittedName>
</protein>
<keyword evidence="2" id="KW-1185">Reference proteome</keyword>
<gene>
    <name evidence="1" type="ORF">OGM63_10615</name>
</gene>
<name>A0ABT3AXV7_9CYAN</name>
<reference evidence="1 2" key="1">
    <citation type="submission" date="2022-10" db="EMBL/GenBank/DDBJ databases">
        <title>Identification of biosynthetic pathway for the production of the potent trypsin inhibitor radiosumin.</title>
        <authorList>
            <person name="Fewer D.P."/>
            <person name="Delbaje E."/>
            <person name="Ouyang X."/>
            <person name="Agostino P.D."/>
            <person name="Wahlsten M."/>
            <person name="Jokela J."/>
            <person name="Permi P."/>
            <person name="Haapaniemi E."/>
            <person name="Koistinen H."/>
        </authorList>
    </citation>
    <scope>NUCLEOTIDE SEQUENCE [LARGE SCALE GENOMIC DNA]</scope>
    <source>
        <strain evidence="1 2">NIES-515</strain>
    </source>
</reference>
<evidence type="ECO:0000313" key="2">
    <source>
        <dbReference type="Proteomes" id="UP001526143"/>
    </source>
</evidence>
<sequence>MQSGRGQEAGVKKAYTVSFLNLFQLDSYFSHDLLSCAQSQVTYDLARLLQPLKCSQFAQAIIKHPYD</sequence>
<evidence type="ECO:0000313" key="1">
    <source>
        <dbReference type="EMBL" id="MCV3213961.1"/>
    </source>
</evidence>
<accession>A0ABT3AXV7</accession>
<proteinExistence type="predicted"/>
<dbReference type="EMBL" id="JAOWRF010000156">
    <property type="protein sequence ID" value="MCV3213961.1"/>
    <property type="molecule type" value="Genomic_DNA"/>
</dbReference>